<keyword evidence="1" id="KW-1133">Transmembrane helix</keyword>
<dbReference type="EMBL" id="CP058560">
    <property type="protein sequence ID" value="QUH22381.1"/>
    <property type="molecule type" value="Genomic_DNA"/>
</dbReference>
<keyword evidence="1" id="KW-0812">Transmembrane</keyword>
<dbReference type="GeneID" id="64819233"/>
<feature type="transmembrane region" description="Helical" evidence="1">
    <location>
        <begin position="91"/>
        <end position="118"/>
    </location>
</feature>
<evidence type="ECO:0000313" key="2">
    <source>
        <dbReference type="EMBL" id="QUH22381.1"/>
    </source>
</evidence>
<feature type="transmembrane region" description="Helical" evidence="1">
    <location>
        <begin position="12"/>
        <end position="43"/>
    </location>
</feature>
<evidence type="ECO:0000313" key="3">
    <source>
        <dbReference type="Proteomes" id="UP000681041"/>
    </source>
</evidence>
<dbReference type="RefSeq" id="WP_211533325.1">
    <property type="nucleotide sequence ID" value="NZ_CP058560.1"/>
</dbReference>
<dbReference type="AlphaFoldDB" id="A0A8T8KAD1"/>
<keyword evidence="1" id="KW-0472">Membrane</keyword>
<dbReference type="OrthoDB" id="71405at2157"/>
<organism evidence="2 3">
    <name type="scientific">Methanobacterium alkalithermotolerans</name>
    <dbReference type="NCBI Taxonomy" id="2731220"/>
    <lineage>
        <taxon>Archaea</taxon>
        <taxon>Methanobacteriati</taxon>
        <taxon>Methanobacteriota</taxon>
        <taxon>Methanomada group</taxon>
        <taxon>Methanobacteria</taxon>
        <taxon>Methanobacteriales</taxon>
        <taxon>Methanobacteriaceae</taxon>
        <taxon>Methanobacterium</taxon>
    </lineage>
</organism>
<dbReference type="InterPro" id="IPR040493">
    <property type="entry name" value="DUF5518"/>
</dbReference>
<name>A0A8T8KAD1_9EURY</name>
<reference evidence="2" key="1">
    <citation type="submission" date="2020-07" db="EMBL/GenBank/DDBJ databases">
        <title>Methanobacterium. sp. MethCan genome.</title>
        <authorList>
            <person name="Postec A."/>
            <person name="Quemeneur M."/>
        </authorList>
    </citation>
    <scope>NUCLEOTIDE SEQUENCE</scope>
    <source>
        <strain evidence="2">MethCAN</strain>
    </source>
</reference>
<dbReference type="Proteomes" id="UP000681041">
    <property type="component" value="Chromosome"/>
</dbReference>
<feature type="transmembrane region" description="Helical" evidence="1">
    <location>
        <begin position="55"/>
        <end position="79"/>
    </location>
</feature>
<proteinExistence type="predicted"/>
<protein>
    <submittedName>
        <fullName evidence="2">DUF5518 domain-containing protein</fullName>
    </submittedName>
</protein>
<dbReference type="KEGG" id="meme:HYG87_00675"/>
<gene>
    <name evidence="2" type="ORF">HYG87_00675</name>
</gene>
<evidence type="ECO:0000256" key="1">
    <source>
        <dbReference type="SAM" id="Phobius"/>
    </source>
</evidence>
<keyword evidence="3" id="KW-1185">Reference proteome</keyword>
<sequence>MMEVHWKKVRKGLLLSLLLWLILGELAGDLGGIIGFILATLFVGYRVGEGYKSGALHGALVGLVGGIIGGSVIGILYILGLGSTAQALWPVTGIVEAILIIILYGVFGAISGAVGSIIKKSV</sequence>
<dbReference type="Pfam" id="PF17647">
    <property type="entry name" value="DUF5518"/>
    <property type="match status" value="1"/>
</dbReference>
<accession>A0A8T8KAD1</accession>